<organism evidence="1 2">
    <name type="scientific">Methyloceanibacter stevinii</name>
    <dbReference type="NCBI Taxonomy" id="1774970"/>
    <lineage>
        <taxon>Bacteria</taxon>
        <taxon>Pseudomonadati</taxon>
        <taxon>Pseudomonadota</taxon>
        <taxon>Alphaproteobacteria</taxon>
        <taxon>Hyphomicrobiales</taxon>
        <taxon>Hyphomicrobiaceae</taxon>
        <taxon>Methyloceanibacter</taxon>
    </lineage>
</organism>
<dbReference type="Proteomes" id="UP000094172">
    <property type="component" value="Unassembled WGS sequence"/>
</dbReference>
<evidence type="ECO:0000313" key="2">
    <source>
        <dbReference type="Proteomes" id="UP000094172"/>
    </source>
</evidence>
<reference evidence="1 2" key="1">
    <citation type="journal article" date="2016" name="Environ. Microbiol.">
        <title>New Methyloceanibacter diversity from North Sea sediments includes methanotroph containing solely the soluble methane monooxygenase.</title>
        <authorList>
            <person name="Vekeman B."/>
            <person name="Kerckhof F.M."/>
            <person name="Cremers G."/>
            <person name="de Vos P."/>
            <person name="Vandamme P."/>
            <person name="Boon N."/>
            <person name="Op den Camp H.J."/>
            <person name="Heylen K."/>
        </authorList>
    </citation>
    <scope>NUCLEOTIDE SEQUENCE [LARGE SCALE GENOMIC DNA]</scope>
    <source>
        <strain evidence="1 2">R-67176</strain>
    </source>
</reference>
<keyword evidence="2" id="KW-1185">Reference proteome</keyword>
<proteinExistence type="predicted"/>
<gene>
    <name evidence="1" type="ORF">AUC70_13150</name>
</gene>
<comment type="caution">
    <text evidence="1">The sequence shown here is derived from an EMBL/GenBank/DDBJ whole genome shotgun (WGS) entry which is preliminary data.</text>
</comment>
<accession>A0A1E3VVA2</accession>
<protein>
    <submittedName>
        <fullName evidence="1">Uncharacterized protein</fullName>
    </submittedName>
</protein>
<dbReference type="EMBL" id="LPWE01000002">
    <property type="protein sequence ID" value="ODR97201.1"/>
    <property type="molecule type" value="Genomic_DNA"/>
</dbReference>
<dbReference type="AlphaFoldDB" id="A0A1E3VVA2"/>
<dbReference type="STRING" id="1774970.AUC70_13150"/>
<evidence type="ECO:0000313" key="1">
    <source>
        <dbReference type="EMBL" id="ODR97201.1"/>
    </source>
</evidence>
<name>A0A1E3VVA2_9HYPH</name>
<sequence length="145" mass="15510">MWAKISAGLVLALILLGFAAFKATSDKFGPLVQSHGTTYYGGDGPKIATVPCKTESDIRTAIARVHATFDQYGGPSLEAFEKRAALEKGLPPLRIDTLYVITEDDQMRDGETVLFIGLKADCVSTVFSFPARLYQELAAGHGGGV</sequence>